<evidence type="ECO:0000313" key="1">
    <source>
        <dbReference type="EMBL" id="MEQ2297005.1"/>
    </source>
</evidence>
<reference evidence="1 2" key="1">
    <citation type="submission" date="2021-06" db="EMBL/GenBank/DDBJ databases">
        <authorList>
            <person name="Palmer J.M."/>
        </authorList>
    </citation>
    <scope>NUCLEOTIDE SEQUENCE [LARGE SCALE GENOMIC DNA]</scope>
    <source>
        <strain evidence="1 2">AS_MEX2019</strain>
        <tissue evidence="1">Muscle</tissue>
    </source>
</reference>
<organism evidence="1 2">
    <name type="scientific">Ameca splendens</name>
    <dbReference type="NCBI Taxonomy" id="208324"/>
    <lineage>
        <taxon>Eukaryota</taxon>
        <taxon>Metazoa</taxon>
        <taxon>Chordata</taxon>
        <taxon>Craniata</taxon>
        <taxon>Vertebrata</taxon>
        <taxon>Euteleostomi</taxon>
        <taxon>Actinopterygii</taxon>
        <taxon>Neopterygii</taxon>
        <taxon>Teleostei</taxon>
        <taxon>Neoteleostei</taxon>
        <taxon>Acanthomorphata</taxon>
        <taxon>Ovalentaria</taxon>
        <taxon>Atherinomorphae</taxon>
        <taxon>Cyprinodontiformes</taxon>
        <taxon>Goodeidae</taxon>
        <taxon>Ameca</taxon>
    </lineage>
</organism>
<name>A0ABV0YUB8_9TELE</name>
<sequence>MESASPDHDYCFSSAQPALGYFEILTRFGSYAHLMSFWSQIEPATHDIVRVTRAQTVQPAVSTSLQPIDEFFSFYVIPIIGVGAERPGSQI</sequence>
<protein>
    <submittedName>
        <fullName evidence="1">Uncharacterized protein</fullName>
    </submittedName>
</protein>
<dbReference type="Proteomes" id="UP001469553">
    <property type="component" value="Unassembled WGS sequence"/>
</dbReference>
<proteinExistence type="predicted"/>
<evidence type="ECO:0000313" key="2">
    <source>
        <dbReference type="Proteomes" id="UP001469553"/>
    </source>
</evidence>
<dbReference type="EMBL" id="JAHRIP010041229">
    <property type="protein sequence ID" value="MEQ2297005.1"/>
    <property type="molecule type" value="Genomic_DNA"/>
</dbReference>
<accession>A0ABV0YUB8</accession>
<comment type="caution">
    <text evidence="1">The sequence shown here is derived from an EMBL/GenBank/DDBJ whole genome shotgun (WGS) entry which is preliminary data.</text>
</comment>
<gene>
    <name evidence="1" type="ORF">AMECASPLE_030362</name>
</gene>
<keyword evidence="2" id="KW-1185">Reference proteome</keyword>